<gene>
    <name evidence="2" type="ORF">JOC74_000145</name>
</gene>
<dbReference type="InterPro" id="IPR036691">
    <property type="entry name" value="Endo/exonu/phosph_ase_sf"/>
</dbReference>
<reference evidence="2 3" key="1">
    <citation type="submission" date="2021-01" db="EMBL/GenBank/DDBJ databases">
        <title>Genomic Encyclopedia of Type Strains, Phase IV (KMG-IV): sequencing the most valuable type-strain genomes for metagenomic binning, comparative biology and taxonomic classification.</title>
        <authorList>
            <person name="Goeker M."/>
        </authorList>
    </citation>
    <scope>NUCLEOTIDE SEQUENCE [LARGE SCALE GENOMIC DNA]</scope>
    <source>
        <strain evidence="2 3">DSM 103394</strain>
    </source>
</reference>
<accession>A0ABS4CQ39</accession>
<comment type="caution">
    <text evidence="2">The sequence shown here is derived from an EMBL/GenBank/DDBJ whole genome shotgun (WGS) entry which is preliminary data.</text>
</comment>
<keyword evidence="2" id="KW-0540">Nuclease</keyword>
<sequence>MDIKVMTFNIHHGKGMDKKVDLNRIAKIISGSKADVIGVNEVDVNFSKRSNHADQIRHIAEFLNFNYVYSPSIERTCKKTGLLQQFGNGLLSRYPILAENHHFFNVRKGLSEGRSLLKATVEINNRLINFYVTHLSLNTYLHKKQTEFIVKKTKESKHPVIILGDWNMSPHTKRWKRMTSEYTDAWAASGKSMGYTFPSARPRKRLDYIFVGNQLQVVDAAVVWNNPEASDHLPIVTTLAFN</sequence>
<protein>
    <submittedName>
        <fullName evidence="2">Endonuclease/exonuclease/phosphatase family metal-dependent hydrolase</fullName>
    </submittedName>
</protein>
<dbReference type="RefSeq" id="WP_053602496.1">
    <property type="nucleotide sequence ID" value="NZ_JAFDST010000001.1"/>
</dbReference>
<dbReference type="InterPro" id="IPR051916">
    <property type="entry name" value="GPI-anchor_lipid_remodeler"/>
</dbReference>
<keyword evidence="2" id="KW-0255">Endonuclease</keyword>
<dbReference type="SUPFAM" id="SSF56219">
    <property type="entry name" value="DNase I-like"/>
    <property type="match status" value="1"/>
</dbReference>
<dbReference type="PANTHER" id="PTHR14859:SF1">
    <property type="entry name" value="PGAP2-INTERACTING PROTEIN"/>
    <property type="match status" value="1"/>
</dbReference>
<evidence type="ECO:0000313" key="2">
    <source>
        <dbReference type="EMBL" id="MBP1079657.1"/>
    </source>
</evidence>
<dbReference type="GO" id="GO:0004519">
    <property type="term" value="F:endonuclease activity"/>
    <property type="evidence" value="ECO:0007669"/>
    <property type="project" value="UniProtKB-KW"/>
</dbReference>
<dbReference type="GO" id="GO:0016787">
    <property type="term" value="F:hydrolase activity"/>
    <property type="evidence" value="ECO:0007669"/>
    <property type="project" value="UniProtKB-KW"/>
</dbReference>
<proteinExistence type="predicted"/>
<feature type="domain" description="Endonuclease/exonuclease/phosphatase" evidence="1">
    <location>
        <begin position="6"/>
        <end position="232"/>
    </location>
</feature>
<evidence type="ECO:0000259" key="1">
    <source>
        <dbReference type="Pfam" id="PF03372"/>
    </source>
</evidence>
<dbReference type="Gene3D" id="3.60.10.10">
    <property type="entry name" value="Endonuclease/exonuclease/phosphatase"/>
    <property type="match status" value="1"/>
</dbReference>
<dbReference type="EMBL" id="JAFDST010000001">
    <property type="protein sequence ID" value="MBP1079657.1"/>
    <property type="molecule type" value="Genomic_DNA"/>
</dbReference>
<dbReference type="Proteomes" id="UP000674416">
    <property type="component" value="Unassembled WGS sequence"/>
</dbReference>
<keyword evidence="2" id="KW-0378">Hydrolase</keyword>
<evidence type="ECO:0000313" key="3">
    <source>
        <dbReference type="Proteomes" id="UP000674416"/>
    </source>
</evidence>
<dbReference type="PANTHER" id="PTHR14859">
    <property type="entry name" value="CALCOFLUOR WHITE HYPERSENSITIVE PROTEIN PRECURSOR"/>
    <property type="match status" value="1"/>
</dbReference>
<dbReference type="InterPro" id="IPR005135">
    <property type="entry name" value="Endo/exonuclease/phosphatase"/>
</dbReference>
<organism evidence="2 3">
    <name type="scientific">Bacillus capparidis</name>
    <dbReference type="NCBI Taxonomy" id="1840411"/>
    <lineage>
        <taxon>Bacteria</taxon>
        <taxon>Bacillati</taxon>
        <taxon>Bacillota</taxon>
        <taxon>Bacilli</taxon>
        <taxon>Bacillales</taxon>
        <taxon>Bacillaceae</taxon>
        <taxon>Bacillus</taxon>
    </lineage>
</organism>
<keyword evidence="3" id="KW-1185">Reference proteome</keyword>
<dbReference type="Pfam" id="PF03372">
    <property type="entry name" value="Exo_endo_phos"/>
    <property type="match status" value="1"/>
</dbReference>
<name>A0ABS4CQ39_9BACI</name>